<dbReference type="Proteomes" id="UP000253324">
    <property type="component" value="Unassembled WGS sequence"/>
</dbReference>
<name>A0A368Z4L9_9HYPH</name>
<proteinExistence type="predicted"/>
<dbReference type="AlphaFoldDB" id="A0A368Z4L9"/>
<dbReference type="OrthoDB" id="7865457at2"/>
<organism evidence="1 2">
    <name type="scientific">Phyllobacterium bourgognense</name>
    <dbReference type="NCBI Taxonomy" id="314236"/>
    <lineage>
        <taxon>Bacteria</taxon>
        <taxon>Pseudomonadati</taxon>
        <taxon>Pseudomonadota</taxon>
        <taxon>Alphaproteobacteria</taxon>
        <taxon>Hyphomicrobiales</taxon>
        <taxon>Phyllobacteriaceae</taxon>
        <taxon>Phyllobacterium</taxon>
    </lineage>
</organism>
<sequence>MVVGMGEAFGALKVAFDMANGLVNINNKVALNSAVIELQGKIMEAQQATQTGGDRQRQLEDTISELKRELAAYENWDEIASNYVLTDFGGQTFAYKLKEDATTGEVQHRACPNCFGQRKKSILQFSMRDTRQRDHYRCHLCRAEFEFGVTQTPHRPSVSRSSDF</sequence>
<dbReference type="EMBL" id="QPJM01000003">
    <property type="protein sequence ID" value="RCW85394.1"/>
    <property type="molecule type" value="Genomic_DNA"/>
</dbReference>
<reference evidence="1 2" key="1">
    <citation type="submission" date="2018-07" db="EMBL/GenBank/DDBJ databases">
        <title>Genomic Encyclopedia of Type Strains, Phase III (KMG-III): the genomes of soil and plant-associated and newly described type strains.</title>
        <authorList>
            <person name="Whitman W."/>
        </authorList>
    </citation>
    <scope>NUCLEOTIDE SEQUENCE [LARGE SCALE GENOMIC DNA]</scope>
    <source>
        <strain evidence="1 2">31-25a</strain>
    </source>
</reference>
<gene>
    <name evidence="1" type="ORF">C7476_103236</name>
</gene>
<comment type="caution">
    <text evidence="1">The sequence shown here is derived from an EMBL/GenBank/DDBJ whole genome shotgun (WGS) entry which is preliminary data.</text>
</comment>
<dbReference type="RefSeq" id="WP_147274630.1">
    <property type="nucleotide sequence ID" value="NZ_QPJM01000003.1"/>
</dbReference>
<evidence type="ECO:0000313" key="1">
    <source>
        <dbReference type="EMBL" id="RCW85394.1"/>
    </source>
</evidence>
<protein>
    <submittedName>
        <fullName evidence="1">Uncharacterized protein</fullName>
    </submittedName>
</protein>
<evidence type="ECO:0000313" key="2">
    <source>
        <dbReference type="Proteomes" id="UP000253324"/>
    </source>
</evidence>
<accession>A0A368Z4L9</accession>
<keyword evidence="2" id="KW-1185">Reference proteome</keyword>